<dbReference type="GO" id="GO:0006004">
    <property type="term" value="P:fucose metabolic process"/>
    <property type="evidence" value="ECO:0007669"/>
    <property type="project" value="TreeGrafter"/>
</dbReference>
<protein>
    <submittedName>
        <fullName evidence="5">L-fucose mutarotase</fullName>
        <ecNumber evidence="5">5.1.3.29</ecNumber>
    </submittedName>
    <submittedName>
        <fullName evidence="4">Transporter</fullName>
    </submittedName>
</protein>
<dbReference type="EC" id="5.1.3.29" evidence="5"/>
<comment type="catalytic activity">
    <reaction evidence="3">
        <text>alpha-L-fucose = beta-L-fucose</text>
        <dbReference type="Rhea" id="RHEA:25580"/>
        <dbReference type="ChEBI" id="CHEBI:42548"/>
        <dbReference type="ChEBI" id="CHEBI:42589"/>
        <dbReference type="EC" id="5.1.3.29"/>
    </reaction>
</comment>
<evidence type="ECO:0000313" key="5">
    <source>
        <dbReference type="EMBL" id="MBM7802516.1"/>
    </source>
</evidence>
<evidence type="ECO:0000256" key="2">
    <source>
        <dbReference type="ARBA" id="ARBA00023235"/>
    </source>
</evidence>
<dbReference type="PANTHER" id="PTHR31690">
    <property type="entry name" value="FUCOSE MUTAROTASE"/>
    <property type="match status" value="1"/>
</dbReference>
<proteinExistence type="predicted"/>
<dbReference type="GO" id="GO:0062193">
    <property type="term" value="F:D-ribose pyranase activity"/>
    <property type="evidence" value="ECO:0007669"/>
    <property type="project" value="UniProtKB-EC"/>
</dbReference>
<evidence type="ECO:0000313" key="6">
    <source>
        <dbReference type="Proteomes" id="UP000648535"/>
    </source>
</evidence>
<dbReference type="Proteomes" id="UP000746584">
    <property type="component" value="Unassembled WGS sequence"/>
</dbReference>
<keyword evidence="7" id="KW-1185">Reference proteome</keyword>
<sequence length="140" mass="15058">MLRYTLIHRPTLSALASLGHGSRVLVADGNYPFATAMHPRAELVHLNWRPGVLDVDEVLTTLLDAVPFEAATVMTAPPDAPVTAHDGYQRILGPDVPFGSLDRFAFYDAVRAPETGLVIATGDQRSHANLLLEVGFVATA</sequence>
<dbReference type="EMBL" id="JAFBCG010000001">
    <property type="protein sequence ID" value="MBM7802516.1"/>
    <property type="molecule type" value="Genomic_DNA"/>
</dbReference>
<comment type="catalytic activity">
    <reaction evidence="1">
        <text>beta-D-ribopyranose = beta-D-ribofuranose</text>
        <dbReference type="Rhea" id="RHEA:25432"/>
        <dbReference type="ChEBI" id="CHEBI:27476"/>
        <dbReference type="ChEBI" id="CHEBI:47002"/>
        <dbReference type="EC" id="5.4.99.62"/>
    </reaction>
</comment>
<accession>A0A8H9GBJ8</accession>
<reference evidence="4" key="2">
    <citation type="submission" date="2020-09" db="EMBL/GenBank/DDBJ databases">
        <authorList>
            <person name="Sun Q."/>
            <person name="Ohkuma M."/>
        </authorList>
    </citation>
    <scope>NUCLEOTIDE SEQUENCE</scope>
    <source>
        <strain evidence="4">JCM 1480</strain>
    </source>
</reference>
<dbReference type="SUPFAM" id="SSF102546">
    <property type="entry name" value="RbsD-like"/>
    <property type="match status" value="1"/>
</dbReference>
<evidence type="ECO:0000313" key="4">
    <source>
        <dbReference type="EMBL" id="GGL07310.1"/>
    </source>
</evidence>
<reference evidence="4" key="1">
    <citation type="journal article" date="2014" name="Int. J. Syst. Evol. Microbiol.">
        <title>Complete genome sequence of Corynebacterium casei LMG S-19264T (=DSM 44701T), isolated from a smear-ripened cheese.</title>
        <authorList>
            <consortium name="US DOE Joint Genome Institute (JGI-PGF)"/>
            <person name="Walter F."/>
            <person name="Albersmeier A."/>
            <person name="Kalinowski J."/>
            <person name="Ruckert C."/>
        </authorList>
    </citation>
    <scope>NUCLEOTIDE SEQUENCE</scope>
    <source>
        <strain evidence="4">JCM 1480</strain>
    </source>
</reference>
<gene>
    <name evidence="4" type="ORF">GCM10009769_26970</name>
    <name evidence="5" type="ORF">JOE58_001767</name>
</gene>
<keyword evidence="2 5" id="KW-0413">Isomerase</keyword>
<dbReference type="EMBL" id="BMOI01000012">
    <property type="protein sequence ID" value="GGL07310.1"/>
    <property type="molecule type" value="Genomic_DNA"/>
</dbReference>
<organism evidence="4 6">
    <name type="scientific">Curtobacterium luteum</name>
    <dbReference type="NCBI Taxonomy" id="33881"/>
    <lineage>
        <taxon>Bacteria</taxon>
        <taxon>Bacillati</taxon>
        <taxon>Actinomycetota</taxon>
        <taxon>Actinomycetes</taxon>
        <taxon>Micrococcales</taxon>
        <taxon>Microbacteriaceae</taxon>
        <taxon>Curtobacterium</taxon>
    </lineage>
</organism>
<dbReference type="Gene3D" id="3.40.1650.10">
    <property type="entry name" value="RbsD-like domain"/>
    <property type="match status" value="1"/>
</dbReference>
<comment type="caution">
    <text evidence="4">The sequence shown here is derived from an EMBL/GenBank/DDBJ whole genome shotgun (WGS) entry which is preliminary data.</text>
</comment>
<dbReference type="InterPro" id="IPR023750">
    <property type="entry name" value="RbsD-like_sf"/>
</dbReference>
<evidence type="ECO:0000256" key="1">
    <source>
        <dbReference type="ARBA" id="ARBA00000223"/>
    </source>
</evidence>
<dbReference type="RefSeq" id="WP_175327248.1">
    <property type="nucleotide sequence ID" value="NZ_BMOI01000012.1"/>
</dbReference>
<evidence type="ECO:0000313" key="7">
    <source>
        <dbReference type="Proteomes" id="UP000746584"/>
    </source>
</evidence>
<dbReference type="AlphaFoldDB" id="A0A8H9GBJ8"/>
<name>A0A8H9GBJ8_9MICO</name>
<dbReference type="GO" id="GO:0036373">
    <property type="term" value="F:L-fucose mutarotase activity"/>
    <property type="evidence" value="ECO:0007669"/>
    <property type="project" value="UniProtKB-EC"/>
</dbReference>
<dbReference type="Proteomes" id="UP000648535">
    <property type="component" value="Unassembled WGS sequence"/>
</dbReference>
<dbReference type="Pfam" id="PF05025">
    <property type="entry name" value="RbsD_FucU"/>
    <property type="match status" value="1"/>
</dbReference>
<dbReference type="InterPro" id="IPR050443">
    <property type="entry name" value="RbsD/FucU_mutarotase"/>
</dbReference>
<reference evidence="5 7" key="3">
    <citation type="submission" date="2021-01" db="EMBL/GenBank/DDBJ databases">
        <title>Sequencing the genomes of 1000 actinobacteria strains.</title>
        <authorList>
            <person name="Klenk H.-P."/>
        </authorList>
    </citation>
    <scope>NUCLEOTIDE SEQUENCE [LARGE SCALE GENOMIC DNA]</scope>
    <source>
        <strain evidence="5 7">DSM 20542</strain>
    </source>
</reference>
<dbReference type="InterPro" id="IPR007721">
    <property type="entry name" value="RbsD_FucU"/>
</dbReference>
<dbReference type="GO" id="GO:0042806">
    <property type="term" value="F:fucose binding"/>
    <property type="evidence" value="ECO:0007669"/>
    <property type="project" value="TreeGrafter"/>
</dbReference>
<evidence type="ECO:0000256" key="3">
    <source>
        <dbReference type="ARBA" id="ARBA00036324"/>
    </source>
</evidence>
<dbReference type="PANTHER" id="PTHR31690:SF4">
    <property type="entry name" value="FUCOSE MUTAROTASE"/>
    <property type="match status" value="1"/>
</dbReference>